<reference evidence="1" key="2">
    <citation type="submission" date="2021-09" db="EMBL/GenBank/DDBJ databases">
        <authorList>
            <person name="Gilroy R."/>
        </authorList>
    </citation>
    <scope>NUCLEOTIDE SEQUENCE</scope>
    <source>
        <strain evidence="1">CHK179-5677</strain>
    </source>
</reference>
<dbReference type="AlphaFoldDB" id="A0A921MJU2"/>
<accession>A0A921MJU2</accession>
<name>A0A921MJU2_9FIRM</name>
<reference evidence="1" key="1">
    <citation type="journal article" date="2021" name="PeerJ">
        <title>Extensive microbial diversity within the chicken gut microbiome revealed by metagenomics and culture.</title>
        <authorList>
            <person name="Gilroy R."/>
            <person name="Ravi A."/>
            <person name="Getino M."/>
            <person name="Pursley I."/>
            <person name="Horton D.L."/>
            <person name="Alikhan N.F."/>
            <person name="Baker D."/>
            <person name="Gharbi K."/>
            <person name="Hall N."/>
            <person name="Watson M."/>
            <person name="Adriaenssens E.M."/>
            <person name="Foster-Nyarko E."/>
            <person name="Jarju S."/>
            <person name="Secka A."/>
            <person name="Antonio M."/>
            <person name="Oren A."/>
            <person name="Chaudhuri R.R."/>
            <person name="La Ragione R."/>
            <person name="Hildebrand F."/>
            <person name="Pallen M.J."/>
        </authorList>
    </citation>
    <scope>NUCLEOTIDE SEQUENCE</scope>
    <source>
        <strain evidence="1">CHK179-5677</strain>
    </source>
</reference>
<dbReference type="RefSeq" id="WP_204750577.1">
    <property type="nucleotide sequence ID" value="NZ_DYUC01000011.1"/>
</dbReference>
<proteinExistence type="predicted"/>
<protein>
    <submittedName>
        <fullName evidence="1">Uncharacterized protein</fullName>
    </submittedName>
</protein>
<dbReference type="Proteomes" id="UP000760668">
    <property type="component" value="Unassembled WGS sequence"/>
</dbReference>
<gene>
    <name evidence="1" type="ORF">K8V01_01190</name>
</gene>
<organism evidence="1 2">
    <name type="scientific">Pseudoflavonifractor capillosus</name>
    <dbReference type="NCBI Taxonomy" id="106588"/>
    <lineage>
        <taxon>Bacteria</taxon>
        <taxon>Bacillati</taxon>
        <taxon>Bacillota</taxon>
        <taxon>Clostridia</taxon>
        <taxon>Eubacteriales</taxon>
        <taxon>Oscillospiraceae</taxon>
        <taxon>Pseudoflavonifractor</taxon>
    </lineage>
</organism>
<evidence type="ECO:0000313" key="1">
    <source>
        <dbReference type="EMBL" id="HJG85635.1"/>
    </source>
</evidence>
<comment type="caution">
    <text evidence="1">The sequence shown here is derived from an EMBL/GenBank/DDBJ whole genome shotgun (WGS) entry which is preliminary data.</text>
</comment>
<evidence type="ECO:0000313" key="2">
    <source>
        <dbReference type="Proteomes" id="UP000760668"/>
    </source>
</evidence>
<dbReference type="EMBL" id="DYUC01000011">
    <property type="protein sequence ID" value="HJG85635.1"/>
    <property type="molecule type" value="Genomic_DNA"/>
</dbReference>
<sequence length="79" mass="8681">MTEKKSTTMHGVLVYPLQIGACALIFHRGQLIRTSTVVAIHYDAPEVMQFETLNTHYTLLLDPTPQMAANPTMPVLAAA</sequence>